<keyword evidence="3" id="KW-1185">Reference proteome</keyword>
<dbReference type="InterPro" id="IPR006680">
    <property type="entry name" value="Amidohydro-rel"/>
</dbReference>
<evidence type="ECO:0000313" key="2">
    <source>
        <dbReference type="EMBL" id="GIM77531.1"/>
    </source>
</evidence>
<reference evidence="2" key="1">
    <citation type="submission" date="2021-03" db="EMBL/GenBank/DDBJ databases">
        <title>Whole genome shotgun sequence of Actinoplanes consettensis NBRC 14913.</title>
        <authorList>
            <person name="Komaki H."/>
            <person name="Tamura T."/>
        </authorList>
    </citation>
    <scope>NUCLEOTIDE SEQUENCE</scope>
    <source>
        <strain evidence="2">NBRC 14913</strain>
    </source>
</reference>
<proteinExistence type="predicted"/>
<dbReference type="RefSeq" id="WP_213000180.1">
    <property type="nucleotide sequence ID" value="NZ_BAAATW010000016.1"/>
</dbReference>
<dbReference type="Gene3D" id="3.20.20.140">
    <property type="entry name" value="Metal-dependent hydrolases"/>
    <property type="match status" value="1"/>
</dbReference>
<organism evidence="2 3">
    <name type="scientific">Winogradskya consettensis</name>
    <dbReference type="NCBI Taxonomy" id="113560"/>
    <lineage>
        <taxon>Bacteria</taxon>
        <taxon>Bacillati</taxon>
        <taxon>Actinomycetota</taxon>
        <taxon>Actinomycetes</taxon>
        <taxon>Micromonosporales</taxon>
        <taxon>Micromonosporaceae</taxon>
        <taxon>Winogradskya</taxon>
    </lineage>
</organism>
<protein>
    <recommendedName>
        <fullName evidence="1">Amidohydrolase-related domain-containing protein</fullName>
    </recommendedName>
</protein>
<comment type="caution">
    <text evidence="2">The sequence shown here is derived from an EMBL/GenBank/DDBJ whole genome shotgun (WGS) entry which is preliminary data.</text>
</comment>
<dbReference type="Pfam" id="PF04909">
    <property type="entry name" value="Amidohydro_2"/>
    <property type="match status" value="1"/>
</dbReference>
<name>A0A919VUT5_9ACTN</name>
<dbReference type="InterPro" id="IPR032466">
    <property type="entry name" value="Metal_Hydrolase"/>
</dbReference>
<evidence type="ECO:0000259" key="1">
    <source>
        <dbReference type="Pfam" id="PF04909"/>
    </source>
</evidence>
<accession>A0A919VUT5</accession>
<gene>
    <name evidence="2" type="ORF">Aco04nite_55840</name>
</gene>
<evidence type="ECO:0000313" key="3">
    <source>
        <dbReference type="Proteomes" id="UP000680865"/>
    </source>
</evidence>
<feature type="domain" description="Amidohydrolase-related" evidence="1">
    <location>
        <begin position="54"/>
        <end position="245"/>
    </location>
</feature>
<dbReference type="AlphaFoldDB" id="A0A919VUT5"/>
<sequence length="249" mass="25886">MIFDFHARLAPVPRAAEVLLSVMDGAGIARAAVSAGGLIGLGRLSTQISEGGRAEVSADNNDVLAQCSLSGGRLLPFFFADPVHDVAAYRQGAGNFRGLEISPAVHGFRLDDPAVHELIAVAGAMRHPVYVVTLAHAGARPADLARLARANPGVTFVWGHCGHTGLELAGLAELAPVPNVLAELSGCLTVTARAAVEGFGVRRVLFGTEHPLQEPRVELVKIAALGLSPADLTAVTWANACRVLGEETT</sequence>
<dbReference type="SUPFAM" id="SSF51556">
    <property type="entry name" value="Metallo-dependent hydrolases"/>
    <property type="match status" value="1"/>
</dbReference>
<dbReference type="Proteomes" id="UP000680865">
    <property type="component" value="Unassembled WGS sequence"/>
</dbReference>
<dbReference type="GO" id="GO:0016787">
    <property type="term" value="F:hydrolase activity"/>
    <property type="evidence" value="ECO:0007669"/>
    <property type="project" value="InterPro"/>
</dbReference>
<dbReference type="EMBL" id="BOQP01000030">
    <property type="protein sequence ID" value="GIM77531.1"/>
    <property type="molecule type" value="Genomic_DNA"/>
</dbReference>